<evidence type="ECO:0000313" key="1">
    <source>
        <dbReference type="EMBL" id="GFH87141.1"/>
    </source>
</evidence>
<dbReference type="PROSITE" id="PS51257">
    <property type="entry name" value="PROKAR_LIPOPROTEIN"/>
    <property type="match status" value="1"/>
</dbReference>
<organism evidence="1 2">
    <name type="scientific">Bacteroides acidifaciens</name>
    <dbReference type="NCBI Taxonomy" id="85831"/>
    <lineage>
        <taxon>Bacteria</taxon>
        <taxon>Pseudomonadati</taxon>
        <taxon>Bacteroidota</taxon>
        <taxon>Bacteroidia</taxon>
        <taxon>Bacteroidales</taxon>
        <taxon>Bacteroidaceae</taxon>
        <taxon>Bacteroides</taxon>
    </lineage>
</organism>
<dbReference type="RefSeq" id="WP_172504046.1">
    <property type="nucleotide sequence ID" value="NZ_BLLS01000076.1"/>
</dbReference>
<dbReference type="EMBL" id="BLLS01000076">
    <property type="protein sequence ID" value="GFH87141.1"/>
    <property type="molecule type" value="Genomic_DNA"/>
</dbReference>
<name>A0A7J0A5C9_9BACE</name>
<dbReference type="Proteomes" id="UP000491181">
    <property type="component" value="Unassembled WGS sequence"/>
</dbReference>
<dbReference type="AlphaFoldDB" id="A0A7J0A5C9"/>
<accession>A0A7J0A5C9</accession>
<reference evidence="1 2" key="1">
    <citation type="journal article" date="2020" name="Microbiome">
        <title>Single-cell genomics of uncultured bacteria reveals dietary fiber responders in the mouse gut microbiota.</title>
        <authorList>
            <person name="Chijiiwa R."/>
            <person name="Hosokawa M."/>
            <person name="Kogawa M."/>
            <person name="Nishikawa Y."/>
            <person name="Ide K."/>
            <person name="Sakanashi C."/>
            <person name="Takahashi K."/>
            <person name="Takeyama H."/>
        </authorList>
    </citation>
    <scope>NUCLEOTIDE SEQUENCE [LARGE SCALE GENOMIC DNA]</scope>
    <source>
        <strain evidence="1">IMSAGC_001</strain>
    </source>
</reference>
<proteinExistence type="predicted"/>
<evidence type="ECO:0008006" key="3">
    <source>
        <dbReference type="Google" id="ProtNLM"/>
    </source>
</evidence>
<protein>
    <recommendedName>
        <fullName evidence="3">Lipoprotein</fullName>
    </recommendedName>
</protein>
<gene>
    <name evidence="1" type="ORF">IMSAGC001_02566</name>
</gene>
<sequence>MRKVFLFICSIFVLLCACSEHNDEIYSEHYVATFIELEPGDNIPEETYFDELFDYVPFTKQEVGMAEPMQKGAKGKRTETMYDLVIRTSDAILTIKGKTEEEKRFVQSKEFKYTYQPGVYLDGVIEVRSNAIIVNGKMYRPLIDFSESRKEAYGKEYIETATETTEYNGVFAIQRYEDIVELKNNDCTYKVEYVNGGCNLTEVSPNSKNIGVLEKQ</sequence>
<comment type="caution">
    <text evidence="1">The sequence shown here is derived from an EMBL/GenBank/DDBJ whole genome shotgun (WGS) entry which is preliminary data.</text>
</comment>
<evidence type="ECO:0000313" key="2">
    <source>
        <dbReference type="Proteomes" id="UP000491181"/>
    </source>
</evidence>